<evidence type="ECO:0000256" key="1">
    <source>
        <dbReference type="ARBA" id="ARBA00009437"/>
    </source>
</evidence>
<feature type="domain" description="HTH lysR-type" evidence="5">
    <location>
        <begin position="1"/>
        <end position="58"/>
    </location>
</feature>
<dbReference type="GO" id="GO:0003677">
    <property type="term" value="F:DNA binding"/>
    <property type="evidence" value="ECO:0007669"/>
    <property type="project" value="UniProtKB-KW"/>
</dbReference>
<dbReference type="Gene3D" id="1.10.10.10">
    <property type="entry name" value="Winged helix-like DNA-binding domain superfamily/Winged helix DNA-binding domain"/>
    <property type="match status" value="1"/>
</dbReference>
<dbReference type="SUPFAM" id="SSF46785">
    <property type="entry name" value="Winged helix' DNA-binding domain"/>
    <property type="match status" value="1"/>
</dbReference>
<dbReference type="InterPro" id="IPR050950">
    <property type="entry name" value="HTH-type_LysR_regulators"/>
</dbReference>
<dbReference type="GO" id="GO:0005829">
    <property type="term" value="C:cytosol"/>
    <property type="evidence" value="ECO:0007669"/>
    <property type="project" value="TreeGrafter"/>
</dbReference>
<dbReference type="STRING" id="463025.BAU08_21885"/>
<dbReference type="EMBL" id="CP016171">
    <property type="protein sequence ID" value="ANN73650.1"/>
    <property type="molecule type" value="Genomic_DNA"/>
</dbReference>
<keyword evidence="2" id="KW-0805">Transcription regulation</keyword>
<evidence type="ECO:0000313" key="6">
    <source>
        <dbReference type="EMBL" id="ANN73650.1"/>
    </source>
</evidence>
<dbReference type="InterPro" id="IPR005119">
    <property type="entry name" value="LysR_subst-bd"/>
</dbReference>
<evidence type="ECO:0000256" key="4">
    <source>
        <dbReference type="ARBA" id="ARBA00023163"/>
    </source>
</evidence>
<reference evidence="6 7" key="1">
    <citation type="submission" date="2016-06" db="EMBL/GenBank/DDBJ databases">
        <title>Complete genome sequences of Bordetella bronchialis and Bordetella flabilis.</title>
        <authorList>
            <person name="LiPuma J.J."/>
            <person name="Spilker T."/>
        </authorList>
    </citation>
    <scope>NUCLEOTIDE SEQUENCE [LARGE SCALE GENOMIC DNA]</scope>
    <source>
        <strain evidence="6 7">AU17976</strain>
    </source>
</reference>
<dbReference type="Proteomes" id="UP000092213">
    <property type="component" value="Chromosome"/>
</dbReference>
<evidence type="ECO:0000256" key="2">
    <source>
        <dbReference type="ARBA" id="ARBA00023015"/>
    </source>
</evidence>
<evidence type="ECO:0000259" key="5">
    <source>
        <dbReference type="PROSITE" id="PS50931"/>
    </source>
</evidence>
<protein>
    <submittedName>
        <fullName evidence="6">LysR family transcriptional regulator</fullName>
    </submittedName>
</protein>
<gene>
    <name evidence="6" type="ORF">BAU08_21885</name>
</gene>
<dbReference type="PANTHER" id="PTHR30419">
    <property type="entry name" value="HTH-TYPE TRANSCRIPTIONAL REGULATOR YBHD"/>
    <property type="match status" value="1"/>
</dbReference>
<evidence type="ECO:0000313" key="7">
    <source>
        <dbReference type="Proteomes" id="UP000092213"/>
    </source>
</evidence>
<evidence type="ECO:0000256" key="3">
    <source>
        <dbReference type="ARBA" id="ARBA00023125"/>
    </source>
</evidence>
<dbReference type="AlphaFoldDB" id="A0A193G1B9"/>
<dbReference type="Gene3D" id="3.40.190.290">
    <property type="match status" value="1"/>
</dbReference>
<organism evidence="6 7">
    <name type="scientific">Bordetella bronchialis</name>
    <dbReference type="NCBI Taxonomy" id="463025"/>
    <lineage>
        <taxon>Bacteria</taxon>
        <taxon>Pseudomonadati</taxon>
        <taxon>Pseudomonadota</taxon>
        <taxon>Betaproteobacteria</taxon>
        <taxon>Burkholderiales</taxon>
        <taxon>Alcaligenaceae</taxon>
        <taxon>Bordetella</taxon>
    </lineage>
</organism>
<accession>A0A193G1B9</accession>
<proteinExistence type="inferred from homology"/>
<dbReference type="SUPFAM" id="SSF53850">
    <property type="entry name" value="Periplasmic binding protein-like II"/>
    <property type="match status" value="1"/>
</dbReference>
<dbReference type="GO" id="GO:0003700">
    <property type="term" value="F:DNA-binding transcription factor activity"/>
    <property type="evidence" value="ECO:0007669"/>
    <property type="project" value="InterPro"/>
</dbReference>
<dbReference type="InterPro" id="IPR036390">
    <property type="entry name" value="WH_DNA-bd_sf"/>
</dbReference>
<dbReference type="FunFam" id="1.10.10.10:FF:000001">
    <property type="entry name" value="LysR family transcriptional regulator"/>
    <property type="match status" value="1"/>
</dbReference>
<name>A0A193G1B9_9BORD</name>
<dbReference type="InterPro" id="IPR036388">
    <property type="entry name" value="WH-like_DNA-bd_sf"/>
</dbReference>
<sequence length="298" mass="32897">MLNTALKYFLEVVNNGSLTVAAQALHVAPSAVSRMIRKLEAEYDTVLFDRHARGMVLTESGQLLASYARRAHMDAERARSDVRDLSQVGQRLVKISANQAFGRELLPRLIGEFRKTEPSVHFELNILQSEEINRRVREGKDDIGVSYSLSAPEGVQIQHVGILPVCAVMAPDHPLARRGTVSMQEVADYPVALMGHGSTIRFIVDLCCMHEGIDLNVVMTSNNMGALQNLSRSYGAIIFGSRLTVLAGIQRKELVAVPLTNTDLHQRHFHIQTMLGRELPSSVARIVQAIVRDVTLAA</sequence>
<keyword evidence="4" id="KW-0804">Transcription</keyword>
<dbReference type="PROSITE" id="PS50931">
    <property type="entry name" value="HTH_LYSR"/>
    <property type="match status" value="1"/>
</dbReference>
<dbReference type="InterPro" id="IPR000847">
    <property type="entry name" value="LysR_HTH_N"/>
</dbReference>
<dbReference type="PANTHER" id="PTHR30419:SF8">
    <property type="entry name" value="NITROGEN ASSIMILATION TRANSCRIPTIONAL ACTIVATOR-RELATED"/>
    <property type="match status" value="1"/>
</dbReference>
<dbReference type="Pfam" id="PF03466">
    <property type="entry name" value="LysR_substrate"/>
    <property type="match status" value="1"/>
</dbReference>
<dbReference type="RefSeq" id="WP_066671639.1">
    <property type="nucleotide sequence ID" value="NZ_CP016171.1"/>
</dbReference>
<dbReference type="Pfam" id="PF00126">
    <property type="entry name" value="HTH_1"/>
    <property type="match status" value="1"/>
</dbReference>
<keyword evidence="3" id="KW-0238">DNA-binding</keyword>
<comment type="similarity">
    <text evidence="1">Belongs to the LysR transcriptional regulatory family.</text>
</comment>